<dbReference type="STRING" id="888050.HMPREF9004_1823"/>
<dbReference type="PATRIC" id="fig|888050.3.peg.1744"/>
<dbReference type="RefSeq" id="WP_005964741.1">
    <property type="nucleotide sequence ID" value="NZ_CP040505.1"/>
</dbReference>
<organism evidence="2 3">
    <name type="scientific">Schaalia cardiffensis F0333</name>
    <dbReference type="NCBI Taxonomy" id="888050"/>
    <lineage>
        <taxon>Bacteria</taxon>
        <taxon>Bacillati</taxon>
        <taxon>Actinomycetota</taxon>
        <taxon>Actinomycetes</taxon>
        <taxon>Actinomycetales</taxon>
        <taxon>Actinomycetaceae</taxon>
        <taxon>Schaalia</taxon>
    </lineage>
</organism>
<accession>N6X1V6</accession>
<protein>
    <submittedName>
        <fullName evidence="2">Uncharacterized protein</fullName>
    </submittedName>
</protein>
<dbReference type="OrthoDB" id="4426339at2"/>
<dbReference type="AlphaFoldDB" id="N6X1V6"/>
<keyword evidence="3" id="KW-1185">Reference proteome</keyword>
<evidence type="ECO:0000313" key="2">
    <source>
        <dbReference type="EMBL" id="ENO17417.1"/>
    </source>
</evidence>
<evidence type="ECO:0000256" key="1">
    <source>
        <dbReference type="SAM" id="MobiDB-lite"/>
    </source>
</evidence>
<gene>
    <name evidence="2" type="ORF">HMPREF9004_1823</name>
</gene>
<dbReference type="EMBL" id="AQHZ01000028">
    <property type="protein sequence ID" value="ENO17417.1"/>
    <property type="molecule type" value="Genomic_DNA"/>
</dbReference>
<proteinExistence type="predicted"/>
<dbReference type="Gene3D" id="3.40.50.720">
    <property type="entry name" value="NAD(P)-binding Rossmann-like Domain"/>
    <property type="match status" value="1"/>
</dbReference>
<comment type="caution">
    <text evidence="2">The sequence shown here is derived from an EMBL/GenBank/DDBJ whole genome shotgun (WGS) entry which is preliminary data.</text>
</comment>
<name>N6X1V6_9ACTO</name>
<evidence type="ECO:0000313" key="3">
    <source>
        <dbReference type="Proteomes" id="UP000013015"/>
    </source>
</evidence>
<feature type="region of interest" description="Disordered" evidence="1">
    <location>
        <begin position="1"/>
        <end position="23"/>
    </location>
</feature>
<dbReference type="HOGENOM" id="CLU_951974_0_0_11"/>
<sequence length="320" mass="34597">MRLSTTPTVLRRGPGARQIGTDPGRSLGFTGLEELDALGLDELGRRSEGRGHGLPFLPGRVRTRLLAAGLLAAPLPRLGIRLVQPSVLALRIVEACAAHFEICLEIAGQTTSKPLAEELGDEWLAAPLSSALARRFGRIGAPVLLEKVPIPDCVLVNAERGHEPEKMRTLLIEDIPHLLLTRLEEGYEVGPLVLPGYSACAGCVSIEREEKDPFWSADLLCAPRIEEPMPTAASRSPRMPRHALEVATLLGLDALAAITHQHGRATRVFPEISWLDPHESRTGTIVRVFNDGSKSVDYVWPRPECGCGAAGDLGPARKDL</sequence>
<reference evidence="2 3" key="1">
    <citation type="submission" date="2013-03" db="EMBL/GenBank/DDBJ databases">
        <title>Reference genome for the Human Microbiome Project.</title>
        <authorList>
            <person name="Aqrawi P."/>
            <person name="Ayvaz T."/>
            <person name="Bess C."/>
            <person name="Blankenburg K."/>
            <person name="Coyle M."/>
            <person name="Deng J."/>
            <person name="Forbes L."/>
            <person name="Fowler G."/>
            <person name="Francisco L."/>
            <person name="Fu Q."/>
            <person name="Gibbs R."/>
            <person name="Gross S."/>
            <person name="Gubbala S."/>
            <person name="Hale W."/>
            <person name="Hemphill L."/>
            <person name="Highlander S."/>
            <person name="Hirani K."/>
            <person name="Jackson L."/>
            <person name="Jakkamsetti A."/>
            <person name="Javaid M."/>
            <person name="Jayaseelan J.C."/>
            <person name="Jiang H."/>
            <person name="Joshi V."/>
            <person name="Korchina V."/>
            <person name="Kovar C."/>
            <person name="Lara F."/>
            <person name="Lee S."/>
            <person name="Liu Y."/>
            <person name="Mata R."/>
            <person name="Mathew T."/>
            <person name="Munidasa M."/>
            <person name="Muzny D."/>
            <person name="Nazareth L."/>
            <person name="Ngo R."/>
            <person name="Nguyen L."/>
            <person name="Nguyen N."/>
            <person name="Okwuonu G."/>
            <person name="Ongeri F."/>
            <person name="Palculict T."/>
            <person name="Patil S."/>
            <person name="Petrosino J."/>
            <person name="Pham C."/>
            <person name="Pham P."/>
            <person name="Pu L.-L."/>
            <person name="Qin X."/>
            <person name="Qu J."/>
            <person name="Reid J."/>
            <person name="Ross M."/>
            <person name="Ruth R."/>
            <person name="Saada N."/>
            <person name="San Lucas F."/>
            <person name="Santibanez J."/>
            <person name="Shang Y."/>
            <person name="Simmons D."/>
            <person name="Song X.-Z."/>
            <person name="Tang L.-Y."/>
            <person name="Thornton R."/>
            <person name="Warren J."/>
            <person name="Weissenberger G."/>
            <person name="Wilczek-Boney K."/>
            <person name="Worley K."/>
            <person name="Youmans B."/>
            <person name="Zhang J."/>
            <person name="Zhang L."/>
            <person name="Zhao Z."/>
            <person name="Zhou C."/>
            <person name="Zhu D."/>
            <person name="Zhu Y."/>
        </authorList>
    </citation>
    <scope>NUCLEOTIDE SEQUENCE [LARGE SCALE GENOMIC DNA]</scope>
    <source>
        <strain evidence="2 3">F0333</strain>
    </source>
</reference>
<dbReference type="Proteomes" id="UP000013015">
    <property type="component" value="Unassembled WGS sequence"/>
</dbReference>